<evidence type="ECO:0000313" key="2">
    <source>
        <dbReference type="EMBL" id="JAD24191.1"/>
    </source>
</evidence>
<organism evidence="2">
    <name type="scientific">Arundo donax</name>
    <name type="common">Giant reed</name>
    <name type="synonym">Donax arundinaceus</name>
    <dbReference type="NCBI Taxonomy" id="35708"/>
    <lineage>
        <taxon>Eukaryota</taxon>
        <taxon>Viridiplantae</taxon>
        <taxon>Streptophyta</taxon>
        <taxon>Embryophyta</taxon>
        <taxon>Tracheophyta</taxon>
        <taxon>Spermatophyta</taxon>
        <taxon>Magnoliopsida</taxon>
        <taxon>Liliopsida</taxon>
        <taxon>Poales</taxon>
        <taxon>Poaceae</taxon>
        <taxon>PACMAD clade</taxon>
        <taxon>Arundinoideae</taxon>
        <taxon>Arundineae</taxon>
        <taxon>Arundo</taxon>
    </lineage>
</organism>
<accession>A0A0A8YDS1</accession>
<evidence type="ECO:0000256" key="1">
    <source>
        <dbReference type="SAM" id="MobiDB-lite"/>
    </source>
</evidence>
<reference evidence="2" key="1">
    <citation type="submission" date="2014-09" db="EMBL/GenBank/DDBJ databases">
        <authorList>
            <person name="Magalhaes I.L.F."/>
            <person name="Oliveira U."/>
            <person name="Santos F.R."/>
            <person name="Vidigal T.H.D.A."/>
            <person name="Brescovit A.D."/>
            <person name="Santos A.J."/>
        </authorList>
    </citation>
    <scope>NUCLEOTIDE SEQUENCE</scope>
    <source>
        <tissue evidence="2">Shoot tissue taken approximately 20 cm above the soil surface</tissue>
    </source>
</reference>
<name>A0A0A8YDS1_ARUDO</name>
<reference evidence="2" key="2">
    <citation type="journal article" date="2015" name="Data Brief">
        <title>Shoot transcriptome of the giant reed, Arundo donax.</title>
        <authorList>
            <person name="Barrero R.A."/>
            <person name="Guerrero F.D."/>
            <person name="Moolhuijzen P."/>
            <person name="Goolsby J.A."/>
            <person name="Tidwell J."/>
            <person name="Bellgard S.E."/>
            <person name="Bellgard M.I."/>
        </authorList>
    </citation>
    <scope>NUCLEOTIDE SEQUENCE</scope>
    <source>
        <tissue evidence="2">Shoot tissue taken approximately 20 cm above the soil surface</tissue>
    </source>
</reference>
<feature type="region of interest" description="Disordered" evidence="1">
    <location>
        <begin position="1"/>
        <end position="30"/>
    </location>
</feature>
<dbReference type="AlphaFoldDB" id="A0A0A8YDS1"/>
<sequence>MPYPTKTSFAAKDKRNKPNLTGHDKLSALL</sequence>
<proteinExistence type="predicted"/>
<dbReference type="EMBL" id="GBRH01273704">
    <property type="protein sequence ID" value="JAD24191.1"/>
    <property type="molecule type" value="Transcribed_RNA"/>
</dbReference>
<protein>
    <submittedName>
        <fullName evidence="2">Uncharacterized protein</fullName>
    </submittedName>
</protein>